<keyword evidence="3 6" id="KW-0732">Signal</keyword>
<evidence type="ECO:0000256" key="4">
    <source>
        <dbReference type="ARBA" id="ARBA00023288"/>
    </source>
</evidence>
<feature type="compositionally biased region" description="Low complexity" evidence="5">
    <location>
        <begin position="99"/>
        <end position="177"/>
    </location>
</feature>
<dbReference type="EMBL" id="JAGKQM010000007">
    <property type="protein sequence ID" value="KAH0919789.1"/>
    <property type="molecule type" value="Genomic_DNA"/>
</dbReference>
<feature type="compositionally biased region" description="Polar residues" evidence="5">
    <location>
        <begin position="424"/>
        <end position="438"/>
    </location>
</feature>
<protein>
    <recommendedName>
        <fullName evidence="7">X8 domain-containing protein</fullName>
    </recommendedName>
</protein>
<sequence length="698" mass="74293">MSVLLPLCLVLSMITYSNAAYCVCKDGNEQVLQKAIDYACGAGADCSQIQQNGACFQPNTVKNHCDVAVNSYYQKKASSGATCDFNGAAVISTSPPSTASSCLTGSSSSGTPSTGTPTTGTPSTGTPTTGTPSTGTPTTGTPTSGFPSTGTPSTGTPTAGMPTTGTPSTGMPNSGTPANGMPTSSSSSVFPGTTLGPTGSGGFGDPNAGEKISVRTNTAFFFLTGVAIMLVGSNWGLLLESHSLYSFLEPSLFSHKRLQEYDSLRTHTGSSAPSLPAPYVIEKDPISLDLETVSTLIESMKLVKALALVEEPFAHFHLIYRRRKRLLTKAAIACKAQAMEKNHKKGHNKKGFNLKKHRKGDPRPTNKGGNDEKPVLFQLGSIAMVSDARLKADPEITNSIPASPSLSSSSSSGNNNAKERKLSELQSSSNTFGSQVSGVTHASSVEPALLSSPSVQLMDREGSDQVSQRNSLPILERNLSAVSNDSLFSLSIGDNGITRDELFSYRDFKAGELLKSSELLSFCPSVDVPVDSSDIGKSFDLEDKASELLESDSDDKSSTSEVSWRNLGDNSDEAPSSTQSVSSPITKKKKKKKKVKKKNTQQQKKRCSWLCCKDTGPCFSCCQWPNSDYDISCCKRLKYCLCCCGLPQCCFSSCSWFFCCCSSSSKKLIDDEIAMQKPQKAESKTSHNWFCCFPCCAS</sequence>
<feature type="compositionally biased region" description="Basic residues" evidence="5">
    <location>
        <begin position="342"/>
        <end position="360"/>
    </location>
</feature>
<dbReference type="Gene3D" id="1.20.58.1040">
    <property type="match status" value="1"/>
</dbReference>
<evidence type="ECO:0000256" key="2">
    <source>
        <dbReference type="ARBA" id="ARBA00022622"/>
    </source>
</evidence>
<name>A0ABQ8CRX8_BRANA</name>
<comment type="caution">
    <text evidence="8">The sequence shown here is derived from an EMBL/GenBank/DDBJ whole genome shotgun (WGS) entry which is preliminary data.</text>
</comment>
<dbReference type="Proteomes" id="UP000824890">
    <property type="component" value="Unassembled WGS sequence"/>
</dbReference>
<feature type="compositionally biased region" description="Basic and acidic residues" evidence="5">
    <location>
        <begin position="361"/>
        <end position="373"/>
    </location>
</feature>
<feature type="compositionally biased region" description="Low complexity" evidence="5">
    <location>
        <begin position="398"/>
        <end position="416"/>
    </location>
</feature>
<dbReference type="SMART" id="SM00768">
    <property type="entry name" value="X8"/>
    <property type="match status" value="1"/>
</dbReference>
<evidence type="ECO:0000259" key="7">
    <source>
        <dbReference type="SMART" id="SM00768"/>
    </source>
</evidence>
<accession>A0ABQ8CRX8</accession>
<evidence type="ECO:0000256" key="3">
    <source>
        <dbReference type="ARBA" id="ARBA00022729"/>
    </source>
</evidence>
<dbReference type="SUPFAM" id="SSF57184">
    <property type="entry name" value="Growth factor receptor domain"/>
    <property type="match status" value="1"/>
</dbReference>
<evidence type="ECO:0000313" key="9">
    <source>
        <dbReference type="Proteomes" id="UP000824890"/>
    </source>
</evidence>
<dbReference type="InterPro" id="IPR009030">
    <property type="entry name" value="Growth_fac_rcpt_cys_sf"/>
</dbReference>
<feature type="region of interest" description="Disordered" evidence="5">
    <location>
        <begin position="396"/>
        <end position="438"/>
    </location>
</feature>
<evidence type="ECO:0000256" key="6">
    <source>
        <dbReference type="SAM" id="SignalP"/>
    </source>
</evidence>
<keyword evidence="2" id="KW-0472">Membrane</keyword>
<comment type="subcellular location">
    <subcellularLocation>
        <location evidence="1">Cell membrane</location>
        <topology evidence="1">Lipid-anchor</topology>
        <topology evidence="1">GPI-anchor</topology>
    </subcellularLocation>
</comment>
<gene>
    <name evidence="8" type="ORF">HID58_027449</name>
</gene>
<keyword evidence="2" id="KW-0325">Glycoprotein</keyword>
<feature type="chain" id="PRO_5047166169" description="X8 domain-containing protein" evidence="6">
    <location>
        <begin position="20"/>
        <end position="698"/>
    </location>
</feature>
<feature type="signal peptide" evidence="6">
    <location>
        <begin position="1"/>
        <end position="19"/>
    </location>
</feature>
<feature type="compositionally biased region" description="Basic residues" evidence="5">
    <location>
        <begin position="586"/>
        <end position="597"/>
    </location>
</feature>
<feature type="region of interest" description="Disordered" evidence="5">
    <location>
        <begin position="549"/>
        <end position="597"/>
    </location>
</feature>
<feature type="region of interest" description="Disordered" evidence="5">
    <location>
        <begin position="338"/>
        <end position="373"/>
    </location>
</feature>
<feature type="compositionally biased region" description="Polar residues" evidence="5">
    <location>
        <begin position="573"/>
        <end position="585"/>
    </location>
</feature>
<feature type="domain" description="X8" evidence="7">
    <location>
        <begin position="20"/>
        <end position="104"/>
    </location>
</feature>
<keyword evidence="4" id="KW-0449">Lipoprotein</keyword>
<feature type="region of interest" description="Disordered" evidence="5">
    <location>
        <begin position="99"/>
        <end position="207"/>
    </location>
</feature>
<evidence type="ECO:0000313" key="8">
    <source>
        <dbReference type="EMBL" id="KAH0919789.1"/>
    </source>
</evidence>
<feature type="compositionally biased region" description="Polar residues" evidence="5">
    <location>
        <begin position="181"/>
        <end position="190"/>
    </location>
</feature>
<organism evidence="8 9">
    <name type="scientific">Brassica napus</name>
    <name type="common">Rape</name>
    <dbReference type="NCBI Taxonomy" id="3708"/>
    <lineage>
        <taxon>Eukaryota</taxon>
        <taxon>Viridiplantae</taxon>
        <taxon>Streptophyta</taxon>
        <taxon>Embryophyta</taxon>
        <taxon>Tracheophyta</taxon>
        <taxon>Spermatophyta</taxon>
        <taxon>Magnoliopsida</taxon>
        <taxon>eudicotyledons</taxon>
        <taxon>Gunneridae</taxon>
        <taxon>Pentapetalae</taxon>
        <taxon>rosids</taxon>
        <taxon>malvids</taxon>
        <taxon>Brassicales</taxon>
        <taxon>Brassicaceae</taxon>
        <taxon>Brassiceae</taxon>
        <taxon>Brassica</taxon>
    </lineage>
</organism>
<keyword evidence="9" id="KW-1185">Reference proteome</keyword>
<reference evidence="8 9" key="1">
    <citation type="submission" date="2021-05" db="EMBL/GenBank/DDBJ databases">
        <title>Genome Assembly of Synthetic Allotetraploid Brassica napus Reveals Homoeologous Exchanges between Subgenomes.</title>
        <authorList>
            <person name="Davis J.T."/>
        </authorList>
    </citation>
    <scope>NUCLEOTIDE SEQUENCE [LARGE SCALE GENOMIC DNA]</scope>
    <source>
        <strain evidence="9">cv. Da-Ae</strain>
        <tissue evidence="8">Seedling</tissue>
    </source>
</reference>
<proteinExistence type="predicted"/>
<dbReference type="Pfam" id="PF07983">
    <property type="entry name" value="X8"/>
    <property type="match status" value="1"/>
</dbReference>
<dbReference type="InterPro" id="IPR012946">
    <property type="entry name" value="X8"/>
</dbReference>
<keyword evidence="2" id="KW-0336">GPI-anchor</keyword>
<dbReference type="PANTHER" id="PTHR31044:SF60">
    <property type="entry name" value="PLASMODESMATA CALLOSE-BINDING PROTEIN 4"/>
    <property type="match status" value="1"/>
</dbReference>
<dbReference type="PANTHER" id="PTHR31044">
    <property type="entry name" value="BETA-1,3 GLUCANASE"/>
    <property type="match status" value="1"/>
</dbReference>
<evidence type="ECO:0000256" key="1">
    <source>
        <dbReference type="ARBA" id="ARBA00004609"/>
    </source>
</evidence>
<evidence type="ECO:0000256" key="5">
    <source>
        <dbReference type="SAM" id="MobiDB-lite"/>
    </source>
</evidence>
<dbReference type="InterPro" id="IPR044788">
    <property type="entry name" value="X8_dom_prot"/>
</dbReference>